<dbReference type="PROSITE" id="PS51318">
    <property type="entry name" value="TAT"/>
    <property type="match status" value="1"/>
</dbReference>
<dbReference type="InterPro" id="IPR019546">
    <property type="entry name" value="TAT_signal_bac_arc"/>
</dbReference>
<proteinExistence type="predicted"/>
<dbReference type="RefSeq" id="WP_142606305.1">
    <property type="nucleotide sequence ID" value="NZ_VDGG01000011.1"/>
</dbReference>
<keyword evidence="3" id="KW-1185">Reference proteome</keyword>
<dbReference type="Pfam" id="PF13618">
    <property type="entry name" value="Gluconate_2-dh3"/>
    <property type="match status" value="1"/>
</dbReference>
<name>A0A544TG70_9BACI</name>
<reference evidence="2 3" key="1">
    <citation type="submission" date="2019-05" db="EMBL/GenBank/DDBJ databases">
        <title>Psychrobacillus vulpis sp. nov., a new species isolated from feces of a red fox that inhabits in The Tablas de Daimiel Natural Park, Albacete, Spain.</title>
        <authorList>
            <person name="Rodriguez M."/>
            <person name="Reina J.C."/>
            <person name="Bejar V."/>
            <person name="Llamas I."/>
        </authorList>
    </citation>
    <scope>NUCLEOTIDE SEQUENCE [LARGE SCALE GENOMIC DNA]</scope>
    <source>
        <strain evidence="2 3">NHI-2</strain>
    </source>
</reference>
<comment type="caution">
    <text evidence="2">The sequence shown here is derived from an EMBL/GenBank/DDBJ whole genome shotgun (WGS) entry which is preliminary data.</text>
</comment>
<evidence type="ECO:0000313" key="3">
    <source>
        <dbReference type="Proteomes" id="UP000318937"/>
    </source>
</evidence>
<keyword evidence="1" id="KW-0472">Membrane</keyword>
<gene>
    <name evidence="2" type="ORF">FG383_06930</name>
</gene>
<dbReference type="Proteomes" id="UP000318937">
    <property type="component" value="Unassembled WGS sequence"/>
</dbReference>
<dbReference type="NCBIfam" id="TIGR01409">
    <property type="entry name" value="TAT_signal_seq"/>
    <property type="match status" value="1"/>
</dbReference>
<protein>
    <submittedName>
        <fullName evidence="2">Gluconate 2-dehydrogenase subunit 3 family protein</fullName>
    </submittedName>
</protein>
<accession>A0A544TG70</accession>
<keyword evidence="1" id="KW-0812">Transmembrane</keyword>
<keyword evidence="1" id="KW-1133">Transmembrane helix</keyword>
<dbReference type="InterPro" id="IPR006311">
    <property type="entry name" value="TAT_signal"/>
</dbReference>
<evidence type="ECO:0000313" key="2">
    <source>
        <dbReference type="EMBL" id="TQR16441.1"/>
    </source>
</evidence>
<dbReference type="OrthoDB" id="8400810at2"/>
<evidence type="ECO:0000256" key="1">
    <source>
        <dbReference type="SAM" id="Phobius"/>
    </source>
</evidence>
<feature type="transmembrane region" description="Helical" evidence="1">
    <location>
        <begin position="20"/>
        <end position="42"/>
    </location>
</feature>
<dbReference type="InterPro" id="IPR027056">
    <property type="entry name" value="Gluconate_2DH_su3"/>
</dbReference>
<dbReference type="EMBL" id="VDGG01000011">
    <property type="protein sequence ID" value="TQR16441.1"/>
    <property type="molecule type" value="Genomic_DNA"/>
</dbReference>
<organism evidence="2 3">
    <name type="scientific">Psychrobacillus soli</name>
    <dbReference type="NCBI Taxonomy" id="1543965"/>
    <lineage>
        <taxon>Bacteria</taxon>
        <taxon>Bacillati</taxon>
        <taxon>Bacillota</taxon>
        <taxon>Bacilli</taxon>
        <taxon>Bacillales</taxon>
        <taxon>Bacillaceae</taxon>
        <taxon>Psychrobacillus</taxon>
    </lineage>
</organism>
<dbReference type="AlphaFoldDB" id="A0A544TG70"/>
<sequence>MSEQEKNAPLLDKRSSRRTFIKNSGLTVGGVVLGGALGSLLVKEEKTTTTETHVHSEATGTNNLNVALMYFTPEQYRITEAAAERIFPADDNGPGARELLVAYYIDHQLAGAWGMGSKEYTSGPFFPGEATQGYQGRQNRQQIFEIGLKGIEEQSLKTYDKSFTNLSEEEQDAILTEFADGNVELKGTTSAHFFGVLRTATIEGAYADPLYGGNANMAGWKMKNFPGHQMSYLDIIEKEFTVVEPMALNSQHKH</sequence>